<dbReference type="AlphaFoldDB" id="A0A6J6Z912"/>
<gene>
    <name evidence="2" type="ORF">UFOPK3010_01514</name>
</gene>
<evidence type="ECO:0000256" key="1">
    <source>
        <dbReference type="SAM" id="MobiDB-lite"/>
    </source>
</evidence>
<feature type="compositionally biased region" description="Basic and acidic residues" evidence="1">
    <location>
        <begin position="140"/>
        <end position="149"/>
    </location>
</feature>
<feature type="region of interest" description="Disordered" evidence="1">
    <location>
        <begin position="139"/>
        <end position="165"/>
    </location>
</feature>
<name>A0A6J6Z912_9ZZZZ</name>
<protein>
    <submittedName>
        <fullName evidence="2">Unannotated protein</fullName>
    </submittedName>
</protein>
<feature type="compositionally biased region" description="Basic residues" evidence="1">
    <location>
        <begin position="153"/>
        <end position="165"/>
    </location>
</feature>
<sequence>MVAQAGRRSCRRHHHRLGNSRWLLRHRRRGRSVPLRTQVHHHHPARCVQLAGVVQHRRRRCTAAGFGLFHLVGGRQDGLHPQLVRRGRHHLQGRLGCGHQPVAHPFLQGTAQGRRHCLRSGELHAWRRRVSWHHQVRWQDSPRRQDGHPQCRSSRHRRVHLVQVP</sequence>
<dbReference type="EMBL" id="CAFAAM010000261">
    <property type="protein sequence ID" value="CAB4816883.1"/>
    <property type="molecule type" value="Genomic_DNA"/>
</dbReference>
<proteinExistence type="predicted"/>
<reference evidence="2" key="1">
    <citation type="submission" date="2020-05" db="EMBL/GenBank/DDBJ databases">
        <authorList>
            <person name="Chiriac C."/>
            <person name="Salcher M."/>
            <person name="Ghai R."/>
            <person name="Kavagutti S V."/>
        </authorList>
    </citation>
    <scope>NUCLEOTIDE SEQUENCE</scope>
</reference>
<organism evidence="2">
    <name type="scientific">freshwater metagenome</name>
    <dbReference type="NCBI Taxonomy" id="449393"/>
    <lineage>
        <taxon>unclassified sequences</taxon>
        <taxon>metagenomes</taxon>
        <taxon>ecological metagenomes</taxon>
    </lineage>
</organism>
<evidence type="ECO:0000313" key="2">
    <source>
        <dbReference type="EMBL" id="CAB4816883.1"/>
    </source>
</evidence>
<accession>A0A6J6Z912</accession>